<protein>
    <recommendedName>
        <fullName evidence="3">F-box domain-containing protein</fullName>
    </recommendedName>
</protein>
<evidence type="ECO:0000313" key="1">
    <source>
        <dbReference type="EMBL" id="KIM45563.1"/>
    </source>
</evidence>
<evidence type="ECO:0008006" key="3">
    <source>
        <dbReference type="Google" id="ProtNLM"/>
    </source>
</evidence>
<gene>
    <name evidence="1" type="ORF">M413DRAFT_442235</name>
</gene>
<accession>A0A0C2Y6U8</accession>
<reference evidence="1 2" key="1">
    <citation type="submission" date="2014-04" db="EMBL/GenBank/DDBJ databases">
        <authorList>
            <consortium name="DOE Joint Genome Institute"/>
            <person name="Kuo A."/>
            <person name="Gay G."/>
            <person name="Dore J."/>
            <person name="Kohler A."/>
            <person name="Nagy L.G."/>
            <person name="Floudas D."/>
            <person name="Copeland A."/>
            <person name="Barry K.W."/>
            <person name="Cichocki N."/>
            <person name="Veneault-Fourrey C."/>
            <person name="LaButti K."/>
            <person name="Lindquist E.A."/>
            <person name="Lipzen A."/>
            <person name="Lundell T."/>
            <person name="Morin E."/>
            <person name="Murat C."/>
            <person name="Sun H."/>
            <person name="Tunlid A."/>
            <person name="Henrissat B."/>
            <person name="Grigoriev I.V."/>
            <person name="Hibbett D.S."/>
            <person name="Martin F."/>
            <person name="Nordberg H.P."/>
            <person name="Cantor M.N."/>
            <person name="Hua S.X."/>
        </authorList>
    </citation>
    <scope>NUCLEOTIDE SEQUENCE [LARGE SCALE GENOMIC DNA]</scope>
    <source>
        <strain evidence="2">h7</strain>
    </source>
</reference>
<name>A0A0C2Y6U8_HEBCY</name>
<sequence length="293" mass="33594">MGKMERSLVLPFELEREILELAARAFPGFAVTLSTLCKYVQEWMEALIYETVVVELPFETKRLFLRTFHERPASFFTSHVKRLYILNSMSYQEAQDLLSACTGVIDVACWASQDLFNGKENLIDILPTKRLQRLSIKLDALWGAGAVNANFSVQLFPNLSHLEIVNPPPFECLFSHHLDDLGGLCSLPSLTHLAFGDLWESEHLYLIPFFEDVLKRCPRLEVLILETRDTYFRNALFEIKNDPRTVVQKSFNGNVPQSEYWEAIRQGGLDMWSRAEKVVSMRRSLVEGNGMLA</sequence>
<proteinExistence type="predicted"/>
<keyword evidence="2" id="KW-1185">Reference proteome</keyword>
<dbReference type="EMBL" id="KN831772">
    <property type="protein sequence ID" value="KIM45563.1"/>
    <property type="molecule type" value="Genomic_DNA"/>
</dbReference>
<organism evidence="1 2">
    <name type="scientific">Hebeloma cylindrosporum</name>
    <dbReference type="NCBI Taxonomy" id="76867"/>
    <lineage>
        <taxon>Eukaryota</taxon>
        <taxon>Fungi</taxon>
        <taxon>Dikarya</taxon>
        <taxon>Basidiomycota</taxon>
        <taxon>Agaricomycotina</taxon>
        <taxon>Agaricomycetes</taxon>
        <taxon>Agaricomycetidae</taxon>
        <taxon>Agaricales</taxon>
        <taxon>Agaricineae</taxon>
        <taxon>Hymenogastraceae</taxon>
        <taxon>Hebeloma</taxon>
    </lineage>
</organism>
<dbReference type="AlphaFoldDB" id="A0A0C2Y6U8"/>
<dbReference type="HOGENOM" id="CLU_051720_0_1_1"/>
<dbReference type="Proteomes" id="UP000053424">
    <property type="component" value="Unassembled WGS sequence"/>
</dbReference>
<reference evidence="2" key="2">
    <citation type="submission" date="2015-01" db="EMBL/GenBank/DDBJ databases">
        <title>Evolutionary Origins and Diversification of the Mycorrhizal Mutualists.</title>
        <authorList>
            <consortium name="DOE Joint Genome Institute"/>
            <consortium name="Mycorrhizal Genomics Consortium"/>
            <person name="Kohler A."/>
            <person name="Kuo A."/>
            <person name="Nagy L.G."/>
            <person name="Floudas D."/>
            <person name="Copeland A."/>
            <person name="Barry K.W."/>
            <person name="Cichocki N."/>
            <person name="Veneault-Fourrey C."/>
            <person name="LaButti K."/>
            <person name="Lindquist E.A."/>
            <person name="Lipzen A."/>
            <person name="Lundell T."/>
            <person name="Morin E."/>
            <person name="Murat C."/>
            <person name="Riley R."/>
            <person name="Ohm R."/>
            <person name="Sun H."/>
            <person name="Tunlid A."/>
            <person name="Henrissat B."/>
            <person name="Grigoriev I.V."/>
            <person name="Hibbett D.S."/>
            <person name="Martin F."/>
        </authorList>
    </citation>
    <scope>NUCLEOTIDE SEQUENCE [LARGE SCALE GENOMIC DNA]</scope>
    <source>
        <strain evidence="2">h7</strain>
    </source>
</reference>
<evidence type="ECO:0000313" key="2">
    <source>
        <dbReference type="Proteomes" id="UP000053424"/>
    </source>
</evidence>
<dbReference type="OrthoDB" id="2913000at2759"/>